<dbReference type="Pfam" id="PF10604">
    <property type="entry name" value="Polyketide_cyc2"/>
    <property type="match status" value="1"/>
</dbReference>
<accession>A0A345PA36</accession>
<dbReference type="EMBL" id="CP031222">
    <property type="protein sequence ID" value="AXI04145.1"/>
    <property type="molecule type" value="Genomic_DNA"/>
</dbReference>
<dbReference type="OrthoDB" id="4459835at2"/>
<proteinExistence type="predicted"/>
<evidence type="ECO:0000313" key="2">
    <source>
        <dbReference type="Proteomes" id="UP000253940"/>
    </source>
</evidence>
<dbReference type="Gene3D" id="3.30.530.20">
    <property type="match status" value="1"/>
</dbReference>
<evidence type="ECO:0000313" key="1">
    <source>
        <dbReference type="EMBL" id="AXI04145.1"/>
    </source>
</evidence>
<dbReference type="InterPro" id="IPR023393">
    <property type="entry name" value="START-like_dom_sf"/>
</dbReference>
<evidence type="ECO:0008006" key="3">
    <source>
        <dbReference type="Google" id="ProtNLM"/>
    </source>
</evidence>
<reference evidence="1 2" key="1">
    <citation type="submission" date="2018-07" db="EMBL/GenBank/DDBJ databases">
        <title>Genome sequencing of Moraxellaceae gen. HYN0046.</title>
        <authorList>
            <person name="Kim M."/>
            <person name="Yi H."/>
        </authorList>
    </citation>
    <scope>NUCLEOTIDE SEQUENCE [LARGE SCALE GENOMIC DNA]</scope>
    <source>
        <strain evidence="1 2">HYN0046</strain>
    </source>
</reference>
<dbReference type="InterPro" id="IPR019587">
    <property type="entry name" value="Polyketide_cyclase/dehydratase"/>
</dbReference>
<dbReference type="KEGG" id="mbah:HYN46_15645"/>
<name>A0A345PA36_9GAMM</name>
<organism evidence="1 2">
    <name type="scientific">Aquirhabdus parva</name>
    <dbReference type="NCBI Taxonomy" id="2283318"/>
    <lineage>
        <taxon>Bacteria</taxon>
        <taxon>Pseudomonadati</taxon>
        <taxon>Pseudomonadota</taxon>
        <taxon>Gammaproteobacteria</taxon>
        <taxon>Moraxellales</taxon>
        <taxon>Moraxellaceae</taxon>
        <taxon>Aquirhabdus</taxon>
    </lineage>
</organism>
<dbReference type="SUPFAM" id="SSF55961">
    <property type="entry name" value="Bet v1-like"/>
    <property type="match status" value="1"/>
</dbReference>
<dbReference type="Proteomes" id="UP000253940">
    <property type="component" value="Chromosome"/>
</dbReference>
<dbReference type="AlphaFoldDB" id="A0A345PA36"/>
<gene>
    <name evidence="1" type="ORF">HYN46_15645</name>
</gene>
<dbReference type="RefSeq" id="WP_114900253.1">
    <property type="nucleotide sequence ID" value="NZ_CP031222.1"/>
</dbReference>
<keyword evidence="2" id="KW-1185">Reference proteome</keyword>
<sequence>MSVTSRASLYMPFSVARVFNAMTDPSTYEKLPLVDQTSVVLAAPDGSFNGIGAIRELHIKGMVIQEQITGLEINQRMDYLFILWPLPLIHLGGSMIFTPYKKGTFVEWVSTIDSNQPLIQKTLPIIKLQADLGLKFMLYQFKKIIAAQEA</sequence>
<protein>
    <recommendedName>
        <fullName evidence="3">SRPBCC family protein</fullName>
    </recommendedName>
</protein>